<feature type="compositionally biased region" description="Acidic residues" evidence="1">
    <location>
        <begin position="17"/>
        <end position="45"/>
    </location>
</feature>
<evidence type="ECO:0000313" key="2">
    <source>
        <dbReference type="EMBL" id="CAE7379488.1"/>
    </source>
</evidence>
<name>A0A812Q1D6_SYMPI</name>
<organism evidence="2 3">
    <name type="scientific">Symbiodinium pilosum</name>
    <name type="common">Dinoflagellate</name>
    <dbReference type="NCBI Taxonomy" id="2952"/>
    <lineage>
        <taxon>Eukaryota</taxon>
        <taxon>Sar</taxon>
        <taxon>Alveolata</taxon>
        <taxon>Dinophyceae</taxon>
        <taxon>Suessiales</taxon>
        <taxon>Symbiodiniaceae</taxon>
        <taxon>Symbiodinium</taxon>
    </lineage>
</organism>
<dbReference type="AlphaFoldDB" id="A0A812Q1D6"/>
<evidence type="ECO:0000256" key="1">
    <source>
        <dbReference type="SAM" id="MobiDB-lite"/>
    </source>
</evidence>
<comment type="caution">
    <text evidence="2">The sequence shown here is derived from an EMBL/GenBank/DDBJ whole genome shotgun (WGS) entry which is preliminary data.</text>
</comment>
<proteinExistence type="predicted"/>
<sequence length="107" mass="11527">MAYAAPPASPTGRVETEIEDNGAAEADEEEAEDPLPASEVDEELVPEPMERATPSEGSSTARTADYTVPEQSKEVWKHFGCDTEAGRMLRRLYKGAAASATRRALSD</sequence>
<dbReference type="OrthoDB" id="447797at2759"/>
<gene>
    <name evidence="2" type="ORF">SPIL2461_LOCUS9241</name>
</gene>
<reference evidence="2" key="1">
    <citation type="submission" date="2021-02" db="EMBL/GenBank/DDBJ databases">
        <authorList>
            <person name="Dougan E. K."/>
            <person name="Rhodes N."/>
            <person name="Thang M."/>
            <person name="Chan C."/>
        </authorList>
    </citation>
    <scope>NUCLEOTIDE SEQUENCE</scope>
</reference>
<protein>
    <submittedName>
        <fullName evidence="2">Uncharacterized protein</fullName>
    </submittedName>
</protein>
<evidence type="ECO:0000313" key="3">
    <source>
        <dbReference type="Proteomes" id="UP000649617"/>
    </source>
</evidence>
<dbReference type="Proteomes" id="UP000649617">
    <property type="component" value="Unassembled WGS sequence"/>
</dbReference>
<accession>A0A812Q1D6</accession>
<keyword evidence="3" id="KW-1185">Reference proteome</keyword>
<feature type="region of interest" description="Disordered" evidence="1">
    <location>
        <begin position="1"/>
        <end position="71"/>
    </location>
</feature>
<dbReference type="EMBL" id="CAJNIZ010015936">
    <property type="protein sequence ID" value="CAE7379488.1"/>
    <property type="molecule type" value="Genomic_DNA"/>
</dbReference>